<keyword evidence="4" id="KW-1185">Reference proteome</keyword>
<dbReference type="GO" id="GO:0008720">
    <property type="term" value="F:D-lactate dehydrogenase (NAD+) activity"/>
    <property type="evidence" value="ECO:0007669"/>
    <property type="project" value="UniProtKB-EC"/>
</dbReference>
<sequence length="81" mass="8954">KEGHIGALGLDVYEAEKDLFFQDKSNDVIVDDVFRRLSACHNVIFTGHQAFLTSDALDSIAVTTLNNIDAFIHSKPSSNFL</sequence>
<dbReference type="InterPro" id="IPR058205">
    <property type="entry name" value="D-LDH-like"/>
</dbReference>
<reference evidence="3 4" key="1">
    <citation type="submission" date="2018-01" db="EMBL/GenBank/DDBJ databases">
        <title>Draft genome sequences of six Vibrio diazotrophicus strains isolated from deep-sea sediments of the Baltic Sea.</title>
        <authorList>
            <person name="Castillo D."/>
            <person name="Vandieken V."/>
            <person name="Chiang O."/>
            <person name="Middelboe M."/>
        </authorList>
    </citation>
    <scope>NUCLEOTIDE SEQUENCE [LARGE SCALE GENOMIC DNA]</scope>
    <source>
        <strain evidence="3 4">65.10M</strain>
    </source>
</reference>
<organism evidence="3 4">
    <name type="scientific">Vibrio diazotrophicus</name>
    <dbReference type="NCBI Taxonomy" id="685"/>
    <lineage>
        <taxon>Bacteria</taxon>
        <taxon>Pseudomonadati</taxon>
        <taxon>Pseudomonadota</taxon>
        <taxon>Gammaproteobacteria</taxon>
        <taxon>Vibrionales</taxon>
        <taxon>Vibrionaceae</taxon>
        <taxon>Vibrio</taxon>
    </lineage>
</organism>
<protein>
    <submittedName>
        <fullName evidence="3">2-hydroxyacid dehydrogenase</fullName>
        <ecNumber evidence="3">1.1.1.28</ecNumber>
    </submittedName>
</protein>
<evidence type="ECO:0000313" key="4">
    <source>
        <dbReference type="Proteomes" id="UP000236547"/>
    </source>
</evidence>
<name>A0ABX4W4T3_VIBDI</name>
<comment type="caution">
    <text evidence="3">The sequence shown here is derived from an EMBL/GenBank/DDBJ whole genome shotgun (WGS) entry which is preliminary data.</text>
</comment>
<feature type="non-terminal residue" evidence="3">
    <location>
        <position position="1"/>
    </location>
</feature>
<dbReference type="InterPro" id="IPR036291">
    <property type="entry name" value="NAD(P)-bd_dom_sf"/>
</dbReference>
<keyword evidence="2" id="KW-0520">NAD</keyword>
<gene>
    <name evidence="3" type="ORF">C1O25_21670</name>
</gene>
<evidence type="ECO:0000256" key="2">
    <source>
        <dbReference type="ARBA" id="ARBA00023027"/>
    </source>
</evidence>
<evidence type="ECO:0000313" key="3">
    <source>
        <dbReference type="EMBL" id="PNH96306.1"/>
    </source>
</evidence>
<dbReference type="SUPFAM" id="SSF51735">
    <property type="entry name" value="NAD(P)-binding Rossmann-fold domains"/>
    <property type="match status" value="1"/>
</dbReference>
<dbReference type="PANTHER" id="PTHR43026">
    <property type="entry name" value="2-HYDROXYACID DEHYDROGENASE HOMOLOG 1-RELATED"/>
    <property type="match status" value="1"/>
</dbReference>
<dbReference type="Proteomes" id="UP000236547">
    <property type="component" value="Unassembled WGS sequence"/>
</dbReference>
<dbReference type="Gene3D" id="3.40.50.720">
    <property type="entry name" value="NAD(P)-binding Rossmann-like Domain"/>
    <property type="match status" value="2"/>
</dbReference>
<dbReference type="PANTHER" id="PTHR43026:SF1">
    <property type="entry name" value="2-HYDROXYACID DEHYDROGENASE HOMOLOG 1-RELATED"/>
    <property type="match status" value="1"/>
</dbReference>
<keyword evidence="3" id="KW-0560">Oxidoreductase</keyword>
<dbReference type="EC" id="1.1.1.28" evidence="3"/>
<accession>A0ABX4W4T3</accession>
<evidence type="ECO:0000256" key="1">
    <source>
        <dbReference type="ARBA" id="ARBA00005854"/>
    </source>
</evidence>
<comment type="similarity">
    <text evidence="1">Belongs to the D-isomer specific 2-hydroxyacid dehydrogenase family.</text>
</comment>
<proteinExistence type="inferred from homology"/>
<dbReference type="EMBL" id="POSM01000055">
    <property type="protein sequence ID" value="PNH96306.1"/>
    <property type="molecule type" value="Genomic_DNA"/>
</dbReference>